<keyword evidence="1" id="KW-0732">Signal</keyword>
<dbReference type="EMBL" id="JAPYYP010000087">
    <property type="protein sequence ID" value="MDA5111127.1"/>
    <property type="molecule type" value="Genomic_DNA"/>
</dbReference>
<evidence type="ECO:0000313" key="2">
    <source>
        <dbReference type="EMBL" id="MDA5111127.1"/>
    </source>
</evidence>
<evidence type="ECO:0000256" key="1">
    <source>
        <dbReference type="SAM" id="SignalP"/>
    </source>
</evidence>
<reference evidence="2" key="1">
    <citation type="submission" date="2022-12" db="EMBL/GenBank/DDBJ databases">
        <title>Draft genome sequence of the thermophilic strain Brevibacillus thermoruber HT42, isolated from Los Humeros, Puebla, Mexico, with biotechnological potential.</title>
        <authorList>
            <person name="Lara Sanchez J."/>
            <person name="Solis Palacios R."/>
            <person name="Bustos Baena A.S."/>
            <person name="Ruz Baez A.E."/>
            <person name="Espinosa Luna G."/>
            <person name="Oliart Ros R.M."/>
        </authorList>
    </citation>
    <scope>NUCLEOTIDE SEQUENCE</scope>
    <source>
        <strain evidence="2">HT42</strain>
    </source>
</reference>
<evidence type="ECO:0000313" key="3">
    <source>
        <dbReference type="Proteomes" id="UP001151071"/>
    </source>
</evidence>
<protein>
    <submittedName>
        <fullName evidence="2">Uncharacterized protein</fullName>
    </submittedName>
</protein>
<organism evidence="2 3">
    <name type="scientific">Brevibacillus thermoruber</name>
    <dbReference type="NCBI Taxonomy" id="33942"/>
    <lineage>
        <taxon>Bacteria</taxon>
        <taxon>Bacillati</taxon>
        <taxon>Bacillota</taxon>
        <taxon>Bacilli</taxon>
        <taxon>Bacillales</taxon>
        <taxon>Paenibacillaceae</taxon>
        <taxon>Brevibacillus</taxon>
    </lineage>
</organism>
<dbReference type="Proteomes" id="UP001151071">
    <property type="component" value="Unassembled WGS sequence"/>
</dbReference>
<feature type="chain" id="PRO_5040885300" evidence="1">
    <location>
        <begin position="27"/>
        <end position="271"/>
    </location>
</feature>
<feature type="signal peptide" evidence="1">
    <location>
        <begin position="1"/>
        <end position="26"/>
    </location>
</feature>
<name>A0A9X3TTW1_9BACL</name>
<comment type="caution">
    <text evidence="2">The sequence shown here is derived from an EMBL/GenBank/DDBJ whole genome shotgun (WGS) entry which is preliminary data.</text>
</comment>
<keyword evidence="3" id="KW-1185">Reference proteome</keyword>
<gene>
    <name evidence="2" type="ORF">O3V59_22625</name>
</gene>
<proteinExistence type="predicted"/>
<dbReference type="AlphaFoldDB" id="A0A9X3TTW1"/>
<sequence>MRKKTKRIIPLSITLATAVFFTGISAQVAASEQVTRIPDQMKAGTIIEFDEDNKMRIIVEGEPVPKKKPIMRKVLSPEQQKLLEEEEKMVQKIREEAKDLPVYHLENPAPQPGMRVIYDGEGLIREIIYPKNISPNAYKPLPRGTRKPPGTYTYGKSNNSITIKGTTSGSVLGEGRFTNYSDTVGENDNTLKKGDCATKGEIDNPSYGTKIASRNLENDVFAYVYKRDNGALPDAVLDIWKTGVELYGLTWSSSLSFKGRYYYEFNENDDK</sequence>
<accession>A0A9X3TTW1</accession>
<dbReference type="RefSeq" id="WP_271141140.1">
    <property type="nucleotide sequence ID" value="NZ_JAPYYP010000087.1"/>
</dbReference>